<dbReference type="AlphaFoldDB" id="A0A9Y1BMT2"/>
<evidence type="ECO:0000256" key="1">
    <source>
        <dbReference type="SAM" id="Phobius"/>
    </source>
</evidence>
<feature type="transmembrane region" description="Helical" evidence="1">
    <location>
        <begin position="263"/>
        <end position="285"/>
    </location>
</feature>
<feature type="transmembrane region" description="Helical" evidence="1">
    <location>
        <begin position="41"/>
        <end position="61"/>
    </location>
</feature>
<feature type="transmembrane region" description="Helical" evidence="1">
    <location>
        <begin position="130"/>
        <end position="152"/>
    </location>
</feature>
<keyword evidence="1" id="KW-0812">Transmembrane</keyword>
<accession>A0A9Y1BMT2</accession>
<feature type="transmembrane region" description="Helical" evidence="1">
    <location>
        <begin position="192"/>
        <end position="216"/>
    </location>
</feature>
<dbReference type="Proteomes" id="UP001201020">
    <property type="component" value="Chromosome"/>
</dbReference>
<keyword evidence="1" id="KW-1133">Transmembrane helix</keyword>
<organism evidence="2">
    <name type="scientific">Candidatus Heimdallarchaeum aukensis</name>
    <dbReference type="NCBI Taxonomy" id="2876573"/>
    <lineage>
        <taxon>Archaea</taxon>
        <taxon>Promethearchaeati</taxon>
        <taxon>Candidatus Heimdallarchaeota</taxon>
        <taxon>Candidatus Heimdallarchaeia (ex Rinke et al. 2021) (nom. nud.)</taxon>
        <taxon>Candidatus Heimdallarchaeales</taxon>
        <taxon>Candidatus Heimdallarchaeaceae</taxon>
        <taxon>Candidatus Heimdallarchaeum</taxon>
    </lineage>
</organism>
<name>A0A9Y1BMT2_9ARCH</name>
<proteinExistence type="predicted"/>
<dbReference type="GO" id="GO:0140359">
    <property type="term" value="F:ABC-type transporter activity"/>
    <property type="evidence" value="ECO:0007669"/>
    <property type="project" value="InterPro"/>
</dbReference>
<feature type="transmembrane region" description="Helical" evidence="1">
    <location>
        <begin position="81"/>
        <end position="101"/>
    </location>
</feature>
<dbReference type="GO" id="GO:0005886">
    <property type="term" value="C:plasma membrane"/>
    <property type="evidence" value="ECO:0007669"/>
    <property type="project" value="UniProtKB-SubCell"/>
</dbReference>
<gene>
    <name evidence="2" type="ORF">K9W45_01490</name>
</gene>
<evidence type="ECO:0000313" key="2">
    <source>
        <dbReference type="EMBL" id="UJG41149.1"/>
    </source>
</evidence>
<reference evidence="2" key="1">
    <citation type="journal article" date="2022" name="Nat. Microbiol.">
        <title>Unique mobile elements and scalable gene flow at the prokaryote-eukaryote boundary revealed by circularized Asgard archaea genomes.</title>
        <authorList>
            <person name="Wu F."/>
            <person name="Speth D.R."/>
            <person name="Philosof A."/>
            <person name="Cremiere A."/>
            <person name="Narayanan A."/>
            <person name="Barco R.A."/>
            <person name="Connon S.A."/>
            <person name="Amend J.P."/>
            <person name="Antoshechkin I.A."/>
            <person name="Orphan V.J."/>
        </authorList>
    </citation>
    <scope>NUCLEOTIDE SEQUENCE</scope>
    <source>
        <strain evidence="2">PM71</strain>
    </source>
</reference>
<feature type="transmembrane region" description="Helical" evidence="1">
    <location>
        <begin position="158"/>
        <end position="180"/>
    </location>
</feature>
<dbReference type="EMBL" id="CP084166">
    <property type="protein sequence ID" value="UJG41149.1"/>
    <property type="molecule type" value="Genomic_DNA"/>
</dbReference>
<sequence length="293" mass="33442">MITINKNENLEIERTKTGLRRGFVQIKSTVNFEIKRNLKNFFMMFIALLLIYLMSMAINLIQEGRGADAPEDPVDYIKSYLILIDFLIMIIATTFGGSIIAEDYNSHTGNLIFPKITKGRLFTGRMLARYLLSALSVIIYYLLVGITTAIKYNSLPGTIWISMLWALLYTFLVLSFVAFFSSFMKSTSATVVTSILMILMVFNLVNSILMFTGVTWEPFFILTYYSSIITESFAMPEERYVERALRSRTGTGPTYMSWITPSVTGAIIGMLVYSAILLGFAYYFFRRRQQKQG</sequence>
<keyword evidence="1" id="KW-0472">Membrane</keyword>
<protein>
    <submittedName>
        <fullName evidence="2">ABC transporter permease</fullName>
    </submittedName>
</protein>